<protein>
    <submittedName>
        <fullName evidence="2">Uncharacterized protein</fullName>
    </submittedName>
</protein>
<evidence type="ECO:0000256" key="1">
    <source>
        <dbReference type="SAM" id="MobiDB-lite"/>
    </source>
</evidence>
<evidence type="ECO:0000313" key="2">
    <source>
        <dbReference type="EMBL" id="NJR79981.1"/>
    </source>
</evidence>
<feature type="region of interest" description="Disordered" evidence="1">
    <location>
        <begin position="1"/>
        <end position="60"/>
    </location>
</feature>
<comment type="caution">
    <text evidence="2">The sequence shown here is derived from an EMBL/GenBank/DDBJ whole genome shotgun (WGS) entry which is preliminary data.</text>
</comment>
<accession>A0ABX1CRQ6</accession>
<keyword evidence="3" id="KW-1185">Reference proteome</keyword>
<dbReference type="RefSeq" id="WP_168135530.1">
    <property type="nucleotide sequence ID" value="NZ_JAAVJH010000011.1"/>
</dbReference>
<organism evidence="2 3">
    <name type="scientific">Sphingomonas corticis</name>
    <dbReference type="NCBI Taxonomy" id="2722791"/>
    <lineage>
        <taxon>Bacteria</taxon>
        <taxon>Pseudomonadati</taxon>
        <taxon>Pseudomonadota</taxon>
        <taxon>Alphaproteobacteria</taxon>
        <taxon>Sphingomonadales</taxon>
        <taxon>Sphingomonadaceae</taxon>
        <taxon>Sphingomonas</taxon>
    </lineage>
</organism>
<gene>
    <name evidence="2" type="ORF">HBH26_15450</name>
</gene>
<feature type="compositionally biased region" description="Basic and acidic residues" evidence="1">
    <location>
        <begin position="51"/>
        <end position="60"/>
    </location>
</feature>
<evidence type="ECO:0000313" key="3">
    <source>
        <dbReference type="Proteomes" id="UP000732399"/>
    </source>
</evidence>
<feature type="compositionally biased region" description="Acidic residues" evidence="1">
    <location>
        <begin position="10"/>
        <end position="21"/>
    </location>
</feature>
<proteinExistence type="predicted"/>
<dbReference type="EMBL" id="JAAVJH010000011">
    <property type="protein sequence ID" value="NJR79981.1"/>
    <property type="molecule type" value="Genomic_DNA"/>
</dbReference>
<sequence>MTSQPRDEEPGFEADVDELPEDDRGSPDTLEDEALPEDDLPQLDEAQEQAAEERKEGGYQ</sequence>
<feature type="compositionally biased region" description="Acidic residues" evidence="1">
    <location>
        <begin position="29"/>
        <end position="47"/>
    </location>
</feature>
<dbReference type="Proteomes" id="UP000732399">
    <property type="component" value="Unassembled WGS sequence"/>
</dbReference>
<name>A0ABX1CRQ6_9SPHN</name>
<reference evidence="2 3" key="1">
    <citation type="submission" date="2020-03" db="EMBL/GenBank/DDBJ databases">
        <authorList>
            <person name="Wang L."/>
            <person name="He N."/>
            <person name="Li Y."/>
            <person name="Fang Y."/>
            <person name="Zhang F."/>
        </authorList>
    </citation>
    <scope>NUCLEOTIDE SEQUENCE [LARGE SCALE GENOMIC DNA]</scope>
    <source>
        <strain evidence="2 3">36D10-4-7</strain>
    </source>
</reference>